<dbReference type="GO" id="GO:0005990">
    <property type="term" value="P:lactose catabolic process"/>
    <property type="evidence" value="ECO:0007669"/>
    <property type="project" value="TreeGrafter"/>
</dbReference>
<dbReference type="EC" id="3.2.1.23" evidence="5"/>
<dbReference type="SMART" id="SM01038">
    <property type="entry name" value="Bgal_small_N"/>
    <property type="match status" value="1"/>
</dbReference>
<dbReference type="InterPro" id="IPR004199">
    <property type="entry name" value="B-gal_small/dom_5"/>
</dbReference>
<keyword evidence="11" id="KW-0812">Transmembrane</keyword>
<protein>
    <recommendedName>
        <fullName evidence="5">beta-galactosidase</fullName>
        <ecNumber evidence="5">3.2.1.23</ecNumber>
    </recommendedName>
    <alternativeName>
        <fullName evidence="9">Lactase</fullName>
    </alternativeName>
</protein>
<evidence type="ECO:0000256" key="11">
    <source>
        <dbReference type="SAM" id="Phobius"/>
    </source>
</evidence>
<evidence type="ECO:0000256" key="4">
    <source>
        <dbReference type="ARBA" id="ARBA00007401"/>
    </source>
</evidence>
<dbReference type="Pfam" id="PF11700">
    <property type="entry name" value="ATG22"/>
    <property type="match status" value="1"/>
</dbReference>
<dbReference type="PROSITE" id="PS00719">
    <property type="entry name" value="GLYCOSYL_HYDROL_F2_1"/>
    <property type="match status" value="1"/>
</dbReference>
<dbReference type="Gene3D" id="2.70.98.10">
    <property type="match status" value="1"/>
</dbReference>
<keyword evidence="14" id="KW-1185">Reference proteome</keyword>
<feature type="domain" description="Beta galactosidase small chain/" evidence="12">
    <location>
        <begin position="1216"/>
        <end position="1479"/>
    </location>
</feature>
<dbReference type="InterPro" id="IPR013783">
    <property type="entry name" value="Ig-like_fold"/>
</dbReference>
<dbReference type="SUPFAM" id="SSF49785">
    <property type="entry name" value="Galactose-binding domain-like"/>
    <property type="match status" value="1"/>
</dbReference>
<dbReference type="PANTHER" id="PTHR46323:SF2">
    <property type="entry name" value="BETA-GALACTOSIDASE"/>
    <property type="match status" value="1"/>
</dbReference>
<dbReference type="STRING" id="4999.A0A1Y1UG40"/>
<dbReference type="PANTHER" id="PTHR46323">
    <property type="entry name" value="BETA-GALACTOSIDASE"/>
    <property type="match status" value="1"/>
</dbReference>
<organism evidence="13 14">
    <name type="scientific">Kockovaella imperatae</name>
    <dbReference type="NCBI Taxonomy" id="4999"/>
    <lineage>
        <taxon>Eukaryota</taxon>
        <taxon>Fungi</taxon>
        <taxon>Dikarya</taxon>
        <taxon>Basidiomycota</taxon>
        <taxon>Agaricomycotina</taxon>
        <taxon>Tremellomycetes</taxon>
        <taxon>Tremellales</taxon>
        <taxon>Cuniculitremaceae</taxon>
        <taxon>Kockovaella</taxon>
    </lineage>
</organism>
<dbReference type="RefSeq" id="XP_021871051.1">
    <property type="nucleotide sequence ID" value="XM_022018838.1"/>
</dbReference>
<dbReference type="InterPro" id="IPR023230">
    <property type="entry name" value="Glyco_hydro_2_CS"/>
</dbReference>
<feature type="region of interest" description="Disordered" evidence="10">
    <location>
        <begin position="1"/>
        <end position="24"/>
    </location>
</feature>
<evidence type="ECO:0000256" key="2">
    <source>
        <dbReference type="ARBA" id="ARBA00004128"/>
    </source>
</evidence>
<feature type="transmembrane region" description="Helical" evidence="11">
    <location>
        <begin position="99"/>
        <end position="121"/>
    </location>
</feature>
<dbReference type="SUPFAM" id="SSF74650">
    <property type="entry name" value="Galactose mutarotase-like"/>
    <property type="match status" value="1"/>
</dbReference>
<evidence type="ECO:0000259" key="12">
    <source>
        <dbReference type="SMART" id="SM01038"/>
    </source>
</evidence>
<dbReference type="InterPro" id="IPR050347">
    <property type="entry name" value="Bact_Beta-galactosidase"/>
</dbReference>
<dbReference type="GO" id="GO:0004565">
    <property type="term" value="F:beta-galactosidase activity"/>
    <property type="evidence" value="ECO:0007669"/>
    <property type="project" value="UniProtKB-EC"/>
</dbReference>
<dbReference type="InterPro" id="IPR036259">
    <property type="entry name" value="MFS_trans_sf"/>
</dbReference>
<feature type="transmembrane region" description="Helical" evidence="11">
    <location>
        <begin position="317"/>
        <end position="340"/>
    </location>
</feature>
<dbReference type="InterPro" id="IPR006101">
    <property type="entry name" value="Glyco_hydro_2"/>
</dbReference>
<keyword evidence="8" id="KW-0326">Glycosidase</keyword>
<evidence type="ECO:0000256" key="8">
    <source>
        <dbReference type="ARBA" id="ARBA00023295"/>
    </source>
</evidence>
<dbReference type="GO" id="GO:0009341">
    <property type="term" value="C:beta-galactosidase complex"/>
    <property type="evidence" value="ECO:0007669"/>
    <property type="project" value="InterPro"/>
</dbReference>
<dbReference type="InterPro" id="IPR036156">
    <property type="entry name" value="Beta-gal/glucu_dom_sf"/>
</dbReference>
<comment type="caution">
    <text evidence="13">The sequence shown here is derived from an EMBL/GenBank/DDBJ whole genome shotgun (WGS) entry which is preliminary data.</text>
</comment>
<comment type="similarity">
    <text evidence="3">Belongs to the ATG22 family.</text>
</comment>
<feature type="transmembrane region" description="Helical" evidence="11">
    <location>
        <begin position="385"/>
        <end position="404"/>
    </location>
</feature>
<reference evidence="13 14" key="1">
    <citation type="submission" date="2017-03" db="EMBL/GenBank/DDBJ databases">
        <title>Widespread Adenine N6-methylation of Active Genes in Fungi.</title>
        <authorList>
            <consortium name="DOE Joint Genome Institute"/>
            <person name="Mondo S.J."/>
            <person name="Dannebaum R.O."/>
            <person name="Kuo R.C."/>
            <person name="Louie K.B."/>
            <person name="Bewick A.J."/>
            <person name="Labutti K."/>
            <person name="Haridas S."/>
            <person name="Kuo A."/>
            <person name="Salamov A."/>
            <person name="Ahrendt S.R."/>
            <person name="Lau R."/>
            <person name="Bowen B.P."/>
            <person name="Lipzen A."/>
            <person name="Sullivan W."/>
            <person name="Andreopoulos W.B."/>
            <person name="Clum A."/>
            <person name="Lindquist E."/>
            <person name="Daum C."/>
            <person name="Northen T.R."/>
            <person name="Ramamoorthy G."/>
            <person name="Schmitz R.J."/>
            <person name="Gryganskyi A."/>
            <person name="Culley D."/>
            <person name="Magnuson J."/>
            <person name="James T.Y."/>
            <person name="O'Malley M.A."/>
            <person name="Stajich J.E."/>
            <person name="Spatafora J.W."/>
            <person name="Visel A."/>
            <person name="Grigoriev I.V."/>
        </authorList>
    </citation>
    <scope>NUCLEOTIDE SEQUENCE [LARGE SCALE GENOMIC DNA]</scope>
    <source>
        <strain evidence="13 14">NRRL Y-17943</strain>
    </source>
</reference>
<comment type="subcellular location">
    <subcellularLocation>
        <location evidence="2">Vacuole membrane</location>
        <topology evidence="2">Multi-pass membrane protein</topology>
    </subcellularLocation>
</comment>
<dbReference type="InterPro" id="IPR011013">
    <property type="entry name" value="Gal_mutarotase_sf_dom"/>
</dbReference>
<dbReference type="SUPFAM" id="SSF49303">
    <property type="entry name" value="beta-Galactosidase/glucuronidase domain"/>
    <property type="match status" value="2"/>
</dbReference>
<keyword evidence="11" id="KW-0472">Membrane</keyword>
<dbReference type="Pfam" id="PF02836">
    <property type="entry name" value="Glyco_hydro_2_C"/>
    <property type="match status" value="1"/>
</dbReference>
<dbReference type="EMBL" id="NBSH01000006">
    <property type="protein sequence ID" value="ORX37013.1"/>
    <property type="molecule type" value="Genomic_DNA"/>
</dbReference>
<keyword evidence="6 13" id="KW-0378">Hydrolase</keyword>
<feature type="transmembrane region" description="Helical" evidence="11">
    <location>
        <begin position="133"/>
        <end position="152"/>
    </location>
</feature>
<dbReference type="Gene3D" id="2.60.120.260">
    <property type="entry name" value="Galactose-binding domain-like"/>
    <property type="match status" value="1"/>
</dbReference>
<sequence length="1479" mass="165427">MSKHMDDTKRQDVEKATGRGHSAHYSHATGLAVVEQSQIIPMTGERKVTKRSEIVSYCLFYIAITGLGPFNYMPAQLQNLLTQAFPSGFVEWGGQQKSISALILDLNGIQFAVQLVLLLVIGPYADYGTWRPYILIVFTIVSWGVGFGWLGLETPDKWQVAAGLYVVATVCFNLANTFYFSAFPGLVRDLPKMIESEQEVRAGTKSAEQHAELDMRERSKLSNYSLATSAFGSCAILVLGLAICFGIGTDTLAQNTKVYSVLIGYFTAVWVVFSMPWFLTEQYRPGQRIPKGTNYLLVGPRQLWQAVKSVWQLKWTFLYLLSFFLLNDVYNVSGTAVNLLQNDAISFNTKQFTYLFILAFGAQGIGAYGVAVAQRFLGFSAKTGCIFGASCLTFTCLWGFIGIFTNKIGYHHVWEFYFYQAFQGVGVASWNTYQNTVISEVVPAPKMYLFFALFYIVGKTSAFIGPFIASAIIDDAHGNTSAAFWFLFFSGLAGVGLLALVNIEKAKIACAKYLLFRQHTMNVQYHPAEFEDPQPGRGSIPPRSWNVYSDSSKLSLNGDWRFRYSPTAYLDDDFARIKTFDDSKWDMLTVPSHWVLHGYGHPEYQNVNFPFPVDAPFCPSENPTGDYRRSFDLPDGWSLKNGQTLLRYDGIESWSKTWVNGKEIGTTMGSRLPNEFDITKYLKSKDNVIAVRVHKWSAGSYCEDQDEWWLPGIFRDVTLLHRPNGCVSDYFVHASYDHHTGKGTLKVDCSPEGRITVPELDIDCATGQSTTVSVIPWNAEAPKLYSATLKTKGETVPLKIGFRTVHIEDGVIKLNGVRLLLKGVNRHEFQPDKGRAMDAEHMLKDVLLMKQHNVNAVRTSHYPPHPHFLELCDEYGLMVVDECDLETHGFGENGWRHNPTDSDLWRDALVNRVQRMVERDKNHPSIIIWSMGNEAAEGRNIGDMADWVRSRDPSRPIHYEGDRTSKYTDMYSRMYASHHEVDLIGQRAEDPLEDKSLDAKRRAMPFVLCEYGHAMGNGPGGLVEYQDLFEKYSRCQGGFIWEWIDHGIPKKTANGESYYAYGGDFGEEVHDGNFCIDGLVFPNRDPSPGLEQFKHVIAPVRIRQVDGGVAITNLQSFADLSSFSFDWTKEIEGKAVDKGSLEVPSTAPGKTKVIKLPECSSHQAESWFTVTATLAADSPWAKKGHVVAFGQAQCAKATQLSIGNLVKPSVSKNTITLGPASFNAATGQLVELKGIPIDSAKLDIWRATTDNDNGGDVDGVGATWLRVGLDRVHHRVDSVVIKDRSLTVTTFVAPAIYMRGLVTTYTWTADKSGAVRVDIRVEPKDDWEGIYLPRVGLRLGLPKTMKSVKWFGLGPGEAYPDTREAVRVSEWSSTIDNLQTPYVFPQENGNRADVRWLEVEGESARLKVHGDPLFNFTARRWDSNQLQAAKHTPDLKPGDRVWLNLDHAVHGIGTNSCGPGVLPQHRLSAQKMNFSFTFQ</sequence>
<dbReference type="Pfam" id="PF02929">
    <property type="entry name" value="Bgal_small_N"/>
    <property type="match status" value="1"/>
</dbReference>
<evidence type="ECO:0000256" key="6">
    <source>
        <dbReference type="ARBA" id="ARBA00022801"/>
    </source>
</evidence>
<dbReference type="InterPro" id="IPR006104">
    <property type="entry name" value="Glyco_hydro_2_N"/>
</dbReference>
<dbReference type="GO" id="GO:0005774">
    <property type="term" value="C:vacuolar membrane"/>
    <property type="evidence" value="ECO:0007669"/>
    <property type="project" value="UniProtKB-SubCell"/>
</dbReference>
<dbReference type="InterPro" id="IPR006103">
    <property type="entry name" value="Glyco_hydro_2_cat"/>
</dbReference>
<dbReference type="InParanoid" id="A0A1Y1UG40"/>
<evidence type="ECO:0000256" key="3">
    <source>
        <dbReference type="ARBA" id="ARBA00006978"/>
    </source>
</evidence>
<feature type="transmembrane region" description="Helical" evidence="11">
    <location>
        <begin position="260"/>
        <end position="279"/>
    </location>
</feature>
<dbReference type="Proteomes" id="UP000193218">
    <property type="component" value="Unassembled WGS sequence"/>
</dbReference>
<dbReference type="PRINTS" id="PR00132">
    <property type="entry name" value="GLHYDRLASE2"/>
</dbReference>
<feature type="compositionally biased region" description="Basic and acidic residues" evidence="10">
    <location>
        <begin position="1"/>
        <end position="17"/>
    </location>
</feature>
<accession>A0A1Y1UG40</accession>
<dbReference type="InterPro" id="IPR032312">
    <property type="entry name" value="LacZ_4"/>
</dbReference>
<dbReference type="SUPFAM" id="SSF51445">
    <property type="entry name" value="(Trans)glycosidases"/>
    <property type="match status" value="1"/>
</dbReference>
<dbReference type="InterPro" id="IPR008979">
    <property type="entry name" value="Galactose-bd-like_sf"/>
</dbReference>
<evidence type="ECO:0000313" key="13">
    <source>
        <dbReference type="EMBL" id="ORX37013.1"/>
    </source>
</evidence>
<evidence type="ECO:0000256" key="9">
    <source>
        <dbReference type="ARBA" id="ARBA00032230"/>
    </source>
</evidence>
<keyword evidence="7" id="KW-0072">Autophagy</keyword>
<dbReference type="GO" id="GO:0030246">
    <property type="term" value="F:carbohydrate binding"/>
    <property type="evidence" value="ECO:0007669"/>
    <property type="project" value="InterPro"/>
</dbReference>
<dbReference type="Pfam" id="PF16353">
    <property type="entry name" value="LacZ_4"/>
    <property type="match status" value="1"/>
</dbReference>
<keyword evidence="11" id="KW-1133">Transmembrane helix</keyword>
<evidence type="ECO:0000256" key="1">
    <source>
        <dbReference type="ARBA" id="ARBA00001412"/>
    </source>
</evidence>
<evidence type="ECO:0000256" key="7">
    <source>
        <dbReference type="ARBA" id="ARBA00023006"/>
    </source>
</evidence>
<dbReference type="InterPro" id="IPR024671">
    <property type="entry name" value="Atg22-like"/>
</dbReference>
<proteinExistence type="inferred from homology"/>
<feature type="transmembrane region" description="Helical" evidence="11">
    <location>
        <begin position="54"/>
        <end position="72"/>
    </location>
</feature>
<evidence type="ECO:0000313" key="14">
    <source>
        <dbReference type="Proteomes" id="UP000193218"/>
    </source>
</evidence>
<dbReference type="PROSITE" id="PS00608">
    <property type="entry name" value="GLYCOSYL_HYDROL_F2_2"/>
    <property type="match status" value="1"/>
</dbReference>
<gene>
    <name evidence="13" type="ORF">BD324DRAFT_656257</name>
</gene>
<dbReference type="OrthoDB" id="408320at2759"/>
<dbReference type="GeneID" id="33560647"/>
<dbReference type="Pfam" id="PF02837">
    <property type="entry name" value="Glyco_hydro_2_N"/>
    <property type="match status" value="1"/>
</dbReference>
<dbReference type="Gene3D" id="1.20.1250.20">
    <property type="entry name" value="MFS general substrate transporter like domains"/>
    <property type="match status" value="1"/>
</dbReference>
<name>A0A1Y1UG40_9TREE</name>
<comment type="catalytic activity">
    <reaction evidence="1">
        <text>Hydrolysis of terminal non-reducing beta-D-galactose residues in beta-D-galactosides.</text>
        <dbReference type="EC" id="3.2.1.23"/>
    </reaction>
</comment>
<comment type="similarity">
    <text evidence="4">Belongs to the glycosyl hydrolase 2 family.</text>
</comment>
<feature type="transmembrane region" description="Helical" evidence="11">
    <location>
        <begin position="164"/>
        <end position="187"/>
    </location>
</feature>
<dbReference type="GO" id="GO:0006914">
    <property type="term" value="P:autophagy"/>
    <property type="evidence" value="ECO:0007669"/>
    <property type="project" value="UniProtKB-KW"/>
</dbReference>
<dbReference type="InterPro" id="IPR017853">
    <property type="entry name" value="GH"/>
</dbReference>
<evidence type="ECO:0000256" key="5">
    <source>
        <dbReference type="ARBA" id="ARBA00012756"/>
    </source>
</evidence>
<dbReference type="Gene3D" id="2.60.40.10">
    <property type="entry name" value="Immunoglobulins"/>
    <property type="match status" value="2"/>
</dbReference>
<dbReference type="Gene3D" id="3.20.20.80">
    <property type="entry name" value="Glycosidases"/>
    <property type="match status" value="1"/>
</dbReference>
<dbReference type="InterPro" id="IPR014718">
    <property type="entry name" value="GH-type_carb-bd"/>
</dbReference>
<feature type="transmembrane region" description="Helical" evidence="11">
    <location>
        <begin position="484"/>
        <end position="503"/>
    </location>
</feature>
<dbReference type="SUPFAM" id="SSF103473">
    <property type="entry name" value="MFS general substrate transporter"/>
    <property type="match status" value="1"/>
</dbReference>
<dbReference type="InterPro" id="IPR023232">
    <property type="entry name" value="Glyco_hydro_2_AS"/>
</dbReference>
<feature type="transmembrane region" description="Helical" evidence="11">
    <location>
        <begin position="224"/>
        <end position="248"/>
    </location>
</feature>
<feature type="transmembrane region" description="Helical" evidence="11">
    <location>
        <begin position="448"/>
        <end position="472"/>
    </location>
</feature>
<feature type="transmembrane region" description="Helical" evidence="11">
    <location>
        <begin position="352"/>
        <end position="373"/>
    </location>
</feature>
<evidence type="ECO:0000256" key="10">
    <source>
        <dbReference type="SAM" id="MobiDB-lite"/>
    </source>
</evidence>